<reference evidence="4" key="5">
    <citation type="submission" date="2018-04" db="UniProtKB">
        <authorList>
            <consortium name="EnsemblFungi"/>
        </authorList>
    </citation>
    <scope>IDENTIFICATION</scope>
    <source>
        <strain evidence="4">R3-111a-1</strain>
    </source>
</reference>
<proteinExistence type="predicted"/>
<reference evidence="3" key="2">
    <citation type="submission" date="2010-07" db="EMBL/GenBank/DDBJ databases">
        <authorList>
            <consortium name="The Broad Institute Genome Sequencing Platform"/>
            <consortium name="Broad Institute Genome Sequencing Center for Infectious Disease"/>
            <person name="Ma L.-J."/>
            <person name="Dead R."/>
            <person name="Young S."/>
            <person name="Zeng Q."/>
            <person name="Koehrsen M."/>
            <person name="Alvarado L."/>
            <person name="Berlin A."/>
            <person name="Chapman S.B."/>
            <person name="Chen Z."/>
            <person name="Freedman E."/>
            <person name="Gellesch M."/>
            <person name="Goldberg J."/>
            <person name="Griggs A."/>
            <person name="Gujja S."/>
            <person name="Heilman E.R."/>
            <person name="Heiman D."/>
            <person name="Hepburn T."/>
            <person name="Howarth C."/>
            <person name="Jen D."/>
            <person name="Larson L."/>
            <person name="Mehta T."/>
            <person name="Neiman D."/>
            <person name="Pearson M."/>
            <person name="Roberts A."/>
            <person name="Saif S."/>
            <person name="Shea T."/>
            <person name="Shenoy N."/>
            <person name="Sisk P."/>
            <person name="Stolte C."/>
            <person name="Sykes S."/>
            <person name="Walk T."/>
            <person name="White J."/>
            <person name="Yandava C."/>
            <person name="Haas B."/>
            <person name="Nusbaum C."/>
            <person name="Birren B."/>
        </authorList>
    </citation>
    <scope>NUCLEOTIDE SEQUENCE</scope>
    <source>
        <strain evidence="3">R3-111a-1</strain>
    </source>
</reference>
<dbReference type="eggNOG" id="ENOG502STNY">
    <property type="taxonomic scope" value="Eukaryota"/>
</dbReference>
<dbReference type="GeneID" id="20354106"/>
<reference evidence="5" key="1">
    <citation type="submission" date="2010-07" db="EMBL/GenBank/DDBJ databases">
        <title>The genome sequence of Gaeumannomyces graminis var. tritici strain R3-111a-1.</title>
        <authorList>
            <consortium name="The Broad Institute Genome Sequencing Platform"/>
            <person name="Ma L.-J."/>
            <person name="Dead R."/>
            <person name="Young S."/>
            <person name="Zeng Q."/>
            <person name="Koehrsen M."/>
            <person name="Alvarado L."/>
            <person name="Berlin A."/>
            <person name="Chapman S.B."/>
            <person name="Chen Z."/>
            <person name="Freedman E."/>
            <person name="Gellesch M."/>
            <person name="Goldberg J."/>
            <person name="Griggs A."/>
            <person name="Gujja S."/>
            <person name="Heilman E.R."/>
            <person name="Heiman D."/>
            <person name="Hepburn T."/>
            <person name="Howarth C."/>
            <person name="Jen D."/>
            <person name="Larson L."/>
            <person name="Mehta T."/>
            <person name="Neiman D."/>
            <person name="Pearson M."/>
            <person name="Roberts A."/>
            <person name="Saif S."/>
            <person name="Shea T."/>
            <person name="Shenoy N."/>
            <person name="Sisk P."/>
            <person name="Stolte C."/>
            <person name="Sykes S."/>
            <person name="Walk T."/>
            <person name="White J."/>
            <person name="Yandava C."/>
            <person name="Haas B."/>
            <person name="Nusbaum C."/>
            <person name="Birren B."/>
        </authorList>
    </citation>
    <scope>NUCLEOTIDE SEQUENCE [LARGE SCALE GENOMIC DNA]</scope>
    <source>
        <strain evidence="5">R3-111a-1</strain>
    </source>
</reference>
<dbReference type="STRING" id="644352.J3PJG6"/>
<protein>
    <recommendedName>
        <fullName evidence="2">LysM domain-containing protein</fullName>
    </recommendedName>
</protein>
<reference evidence="4" key="4">
    <citation type="journal article" date="2015" name="G3 (Bethesda)">
        <title>Genome sequences of three phytopathogenic species of the Magnaporthaceae family of fungi.</title>
        <authorList>
            <person name="Okagaki L.H."/>
            <person name="Nunes C.C."/>
            <person name="Sailsbery J."/>
            <person name="Clay B."/>
            <person name="Brown D."/>
            <person name="John T."/>
            <person name="Oh Y."/>
            <person name="Young N."/>
            <person name="Fitzgerald M."/>
            <person name="Haas B.J."/>
            <person name="Zeng Q."/>
            <person name="Young S."/>
            <person name="Adiconis X."/>
            <person name="Fan L."/>
            <person name="Levin J.Z."/>
            <person name="Mitchell T.K."/>
            <person name="Okubara P.A."/>
            <person name="Farman M.L."/>
            <person name="Kohn L.M."/>
            <person name="Birren B."/>
            <person name="Ma L.-J."/>
            <person name="Dean R.A."/>
        </authorList>
    </citation>
    <scope>NUCLEOTIDE SEQUENCE</scope>
    <source>
        <strain evidence="4">R3-111a-1</strain>
    </source>
</reference>
<keyword evidence="5" id="KW-1185">Reference proteome</keyword>
<keyword evidence="1" id="KW-0732">Signal</keyword>
<accession>J3PJG6</accession>
<reference evidence="3" key="3">
    <citation type="submission" date="2010-09" db="EMBL/GenBank/DDBJ databases">
        <title>Annotation of Gaeumannomyces graminis var. tritici R3-111a-1.</title>
        <authorList>
            <consortium name="The Broad Institute Genome Sequencing Platform"/>
            <person name="Ma L.-J."/>
            <person name="Dead R."/>
            <person name="Young S.K."/>
            <person name="Zeng Q."/>
            <person name="Gargeya S."/>
            <person name="Fitzgerald M."/>
            <person name="Haas B."/>
            <person name="Abouelleil A."/>
            <person name="Alvarado L."/>
            <person name="Arachchi H.M."/>
            <person name="Berlin A."/>
            <person name="Brown A."/>
            <person name="Chapman S.B."/>
            <person name="Chen Z."/>
            <person name="Dunbar C."/>
            <person name="Freedman E."/>
            <person name="Gearin G."/>
            <person name="Gellesch M."/>
            <person name="Goldberg J."/>
            <person name="Griggs A."/>
            <person name="Gujja S."/>
            <person name="Heiman D."/>
            <person name="Howarth C."/>
            <person name="Larson L."/>
            <person name="Lui A."/>
            <person name="MacDonald P.J.P."/>
            <person name="Mehta T."/>
            <person name="Montmayeur A."/>
            <person name="Murphy C."/>
            <person name="Neiman D."/>
            <person name="Pearson M."/>
            <person name="Priest M."/>
            <person name="Roberts A."/>
            <person name="Saif S."/>
            <person name="Shea T."/>
            <person name="Shenoy N."/>
            <person name="Sisk P."/>
            <person name="Stolte C."/>
            <person name="Sykes S."/>
            <person name="Yandava C."/>
            <person name="Wortman J."/>
            <person name="Nusbaum C."/>
            <person name="Birren B."/>
        </authorList>
    </citation>
    <scope>NUCLEOTIDE SEQUENCE</scope>
    <source>
        <strain evidence="3">R3-111a-1</strain>
    </source>
</reference>
<feature type="signal peptide" evidence="1">
    <location>
        <begin position="1"/>
        <end position="19"/>
    </location>
</feature>
<dbReference type="InterPro" id="IPR018392">
    <property type="entry name" value="LysM"/>
</dbReference>
<dbReference type="VEuPathDB" id="FungiDB:GGTG_13648"/>
<dbReference type="PROSITE" id="PS51782">
    <property type="entry name" value="LYSM"/>
    <property type="match status" value="1"/>
</dbReference>
<dbReference type="Proteomes" id="UP000006039">
    <property type="component" value="Unassembled WGS sequence"/>
</dbReference>
<evidence type="ECO:0000259" key="2">
    <source>
        <dbReference type="PROSITE" id="PS51782"/>
    </source>
</evidence>
<feature type="domain" description="LysM" evidence="2">
    <location>
        <begin position="74"/>
        <end position="121"/>
    </location>
</feature>
<dbReference type="OrthoDB" id="1193027at2759"/>
<evidence type="ECO:0000256" key="1">
    <source>
        <dbReference type="SAM" id="SignalP"/>
    </source>
</evidence>
<dbReference type="EnsemblFungi" id="EJT68784">
    <property type="protein sequence ID" value="EJT68784"/>
    <property type="gene ID" value="GGTG_13648"/>
</dbReference>
<name>J3PJG6_GAET3</name>
<evidence type="ECO:0000313" key="4">
    <source>
        <dbReference type="EnsemblFungi" id="EJT68784"/>
    </source>
</evidence>
<evidence type="ECO:0000313" key="5">
    <source>
        <dbReference type="Proteomes" id="UP000006039"/>
    </source>
</evidence>
<feature type="chain" id="PRO_5015095423" description="LysM domain-containing protein" evidence="1">
    <location>
        <begin position="20"/>
        <end position="234"/>
    </location>
</feature>
<dbReference type="AlphaFoldDB" id="J3PJG6"/>
<dbReference type="RefSeq" id="XP_009229829.1">
    <property type="nucleotide sequence ID" value="XM_009231565.1"/>
</dbReference>
<evidence type="ECO:0000313" key="3">
    <source>
        <dbReference type="EMBL" id="EJT68784.1"/>
    </source>
</evidence>
<organism evidence="3">
    <name type="scientific">Gaeumannomyces tritici (strain R3-111a-1)</name>
    <name type="common">Wheat and barley take-all root rot fungus</name>
    <name type="synonym">Gaeumannomyces graminis var. tritici</name>
    <dbReference type="NCBI Taxonomy" id="644352"/>
    <lineage>
        <taxon>Eukaryota</taxon>
        <taxon>Fungi</taxon>
        <taxon>Dikarya</taxon>
        <taxon>Ascomycota</taxon>
        <taxon>Pezizomycotina</taxon>
        <taxon>Sordariomycetes</taxon>
        <taxon>Sordariomycetidae</taxon>
        <taxon>Magnaporthales</taxon>
        <taxon>Magnaporthaceae</taxon>
        <taxon>Gaeumannomyces</taxon>
    </lineage>
</organism>
<dbReference type="HOGENOM" id="CLU_093949_0_0_1"/>
<sequence>MRIPLFLSLTFALTGRCLAKDDDDPDSKVEPGCQPHRWSWDDEPELASLFMEPDVELRAAVEIKPGDVNCRRWDQTTDNVGYWTCNELATKHGLDLDKFWELNPALAPSCEAIKPATEYCVRGFIEPLRAMDGNCGPQNKNATCIGSGHGQCCNAETWKCGETENDCSIGVCYEGLCPGHKVYTTDGNCGYTHGYSLCGGKWGDCCSFSEGKCGTGPEYCGQGKCQSGNCTTSA</sequence>
<dbReference type="EMBL" id="GL385421">
    <property type="protein sequence ID" value="EJT68784.1"/>
    <property type="molecule type" value="Genomic_DNA"/>
</dbReference>
<gene>
    <name evidence="4" type="primary">20354106</name>
    <name evidence="3" type="ORF">GGTG_13648</name>
</gene>